<evidence type="ECO:0000256" key="2">
    <source>
        <dbReference type="ARBA" id="ARBA00007265"/>
    </source>
</evidence>
<keyword evidence="6" id="KW-0548">Nucleotidyltransferase</keyword>
<evidence type="ECO:0000256" key="1">
    <source>
        <dbReference type="ARBA" id="ARBA00001946"/>
    </source>
</evidence>
<dbReference type="PANTHER" id="PTHR47788">
    <property type="entry name" value="POLYA POLYMERASE"/>
    <property type="match status" value="1"/>
</dbReference>
<evidence type="ECO:0000256" key="10">
    <source>
        <dbReference type="ARBA" id="ARBA00022884"/>
    </source>
</evidence>
<keyword evidence="4 12" id="KW-0808">Transferase</keyword>
<dbReference type="EMBL" id="PNIN01000062">
    <property type="protein sequence ID" value="PMP69838.1"/>
    <property type="molecule type" value="Genomic_DNA"/>
</dbReference>
<evidence type="ECO:0000256" key="11">
    <source>
        <dbReference type="PROSITE-ProRule" id="PRU00703"/>
    </source>
</evidence>
<dbReference type="SUPFAM" id="SSF81301">
    <property type="entry name" value="Nucleotidyltransferase"/>
    <property type="match status" value="1"/>
</dbReference>
<evidence type="ECO:0000313" key="15">
    <source>
        <dbReference type="Proteomes" id="UP000242881"/>
    </source>
</evidence>
<keyword evidence="5" id="KW-0819">tRNA processing</keyword>
<feature type="domain" description="CBS" evidence="13">
    <location>
        <begin position="379"/>
        <end position="435"/>
    </location>
</feature>
<dbReference type="Pfam" id="PF12627">
    <property type="entry name" value="PolyA_pol_RNAbd"/>
    <property type="match status" value="1"/>
</dbReference>
<dbReference type="SUPFAM" id="SSF81891">
    <property type="entry name" value="Poly A polymerase C-terminal region-like"/>
    <property type="match status" value="1"/>
</dbReference>
<keyword evidence="7" id="KW-0479">Metal-binding</keyword>
<evidence type="ECO:0000256" key="3">
    <source>
        <dbReference type="ARBA" id="ARBA00022555"/>
    </source>
</evidence>
<accession>A0A2J6WHH4</accession>
<dbReference type="Pfam" id="PF01368">
    <property type="entry name" value="DHH"/>
    <property type="match status" value="1"/>
</dbReference>
<dbReference type="Gene3D" id="3.90.1640.10">
    <property type="entry name" value="inorganic pyrophosphatase (n-terminal core)"/>
    <property type="match status" value="1"/>
</dbReference>
<organism evidence="14 15">
    <name type="scientific">Calditerrivibrio nitroreducens</name>
    <dbReference type="NCBI Taxonomy" id="477976"/>
    <lineage>
        <taxon>Bacteria</taxon>
        <taxon>Pseudomonadati</taxon>
        <taxon>Deferribacterota</taxon>
        <taxon>Deferribacteres</taxon>
        <taxon>Deferribacterales</taxon>
        <taxon>Calditerrivibrionaceae</taxon>
    </lineage>
</organism>
<dbReference type="Pfam" id="PF00571">
    <property type="entry name" value="CBS"/>
    <property type="match status" value="2"/>
</dbReference>
<evidence type="ECO:0000259" key="13">
    <source>
        <dbReference type="PROSITE" id="PS51371"/>
    </source>
</evidence>
<keyword evidence="11" id="KW-0129">CBS domain</keyword>
<dbReference type="Gene3D" id="3.10.580.10">
    <property type="entry name" value="CBS-domain"/>
    <property type="match status" value="1"/>
</dbReference>
<dbReference type="InterPro" id="IPR046342">
    <property type="entry name" value="CBS_dom_sf"/>
</dbReference>
<sequence length="885" mass="102208">MKIVITHHNPDFDALSSAYAAMKLYSCDKIFISNTLEGNVGRFLEENDFGIPYIKATEKFIDEFKENIELLIITDCKIKNRLKYLSKLIDKSDKIIIFDHHQTDNIDIATDELYLEKIGASTSIIVKRLKKNGVYLSKEEATLLMMGIYEDTGFLSFNTTTPDDLLAAAYLLEHGADLNLVSEYVKRELSKEQVLLLNELIINTTVLIIDKLFIGITHANTDEFFGDIAFLAHKLIEMENFDAIFLLVRTGDRVVIVGRSKSDKIDISRILYYFGGGGHPYAGSAIVKDITLNEAIPKLKNIINEQICPMKYARDLMTSPVKYVSTGEKIADAFDLFMKYNLNVMPVVKNGKTIGLILRRDILHSMKHELQNEPVDSIMQIEFDTASPDTPIDEIKDIMLLKNQKMVPIEINDTLVGVITRTDLLRLMREEIVKMPRFVNEKAEVAGLFKSRNVADLLKDRLPEYYYNLLKQIGAIADELDLNAYVVGGFVRDLLMKYENFDVDIVVELDATILAQEFARRNNGRVAIHDKFKTAVVILPDRNKLDFATARTEYYNMPASAPEVEISSIKNDLFRRDFTINAMAIKINEKTFGLLLDFYGGQRDIIDKKIRVLHNLSFIDDPSRGLRAIRFAVRYNFEIGPHTNKLLKNAINLKLFDKIPGNRLFLETKYILSESNYLDAIKMMTNYGIMKFYIDKFKLDDLKLRIFENFERYLIWHSVQCNTKVEPYIVRLLILFSDLKNNDFQKICDRFELSRETKKKLLEGYGKSKHIANKIKKSSHLKRSDIYYLFEGLNEEFLLFTASILGYKYEQIIRDYITEIRWIKPEIDGNDLRKLGIPPSQIYQKIFKQLTILKLDGIINSKDEELKKAIEIYEELKNAEEKNLH</sequence>
<keyword evidence="9" id="KW-0460">Magnesium</keyword>
<dbReference type="SUPFAM" id="SSF54631">
    <property type="entry name" value="CBS-domain pair"/>
    <property type="match status" value="1"/>
</dbReference>
<dbReference type="InterPro" id="IPR043519">
    <property type="entry name" value="NT_sf"/>
</dbReference>
<keyword evidence="10 12" id="KW-0694">RNA-binding</keyword>
<evidence type="ECO:0000256" key="9">
    <source>
        <dbReference type="ARBA" id="ARBA00022842"/>
    </source>
</evidence>
<evidence type="ECO:0000256" key="8">
    <source>
        <dbReference type="ARBA" id="ARBA00022741"/>
    </source>
</evidence>
<dbReference type="InterPro" id="IPR001667">
    <property type="entry name" value="DDH_dom"/>
</dbReference>
<dbReference type="SUPFAM" id="SSF64182">
    <property type="entry name" value="DHH phosphoesterases"/>
    <property type="match status" value="1"/>
</dbReference>
<comment type="similarity">
    <text evidence="2 12">Belongs to the tRNA nucleotidyltransferase/poly(A) polymerase family.</text>
</comment>
<dbReference type="Gene3D" id="3.10.310.30">
    <property type="match status" value="1"/>
</dbReference>
<dbReference type="InterPro" id="IPR003156">
    <property type="entry name" value="DHHA1_dom"/>
</dbReference>
<dbReference type="SMART" id="SM00116">
    <property type="entry name" value="CBS"/>
    <property type="match status" value="2"/>
</dbReference>
<evidence type="ECO:0000256" key="7">
    <source>
        <dbReference type="ARBA" id="ARBA00022723"/>
    </source>
</evidence>
<evidence type="ECO:0000256" key="12">
    <source>
        <dbReference type="RuleBase" id="RU003953"/>
    </source>
</evidence>
<proteinExistence type="inferred from homology"/>
<dbReference type="InterPro" id="IPR052390">
    <property type="entry name" value="tRNA_nt/polyA_polymerase"/>
</dbReference>
<dbReference type="Gene3D" id="3.30.460.10">
    <property type="entry name" value="Beta Polymerase, domain 2"/>
    <property type="match status" value="1"/>
</dbReference>
<evidence type="ECO:0000256" key="6">
    <source>
        <dbReference type="ARBA" id="ARBA00022695"/>
    </source>
</evidence>
<evidence type="ECO:0000256" key="5">
    <source>
        <dbReference type="ARBA" id="ARBA00022694"/>
    </source>
</evidence>
<dbReference type="PROSITE" id="PS51371">
    <property type="entry name" value="CBS"/>
    <property type="match status" value="2"/>
</dbReference>
<evidence type="ECO:0000256" key="4">
    <source>
        <dbReference type="ARBA" id="ARBA00022679"/>
    </source>
</evidence>
<reference evidence="14 15" key="1">
    <citation type="submission" date="2018-01" db="EMBL/GenBank/DDBJ databases">
        <title>Metagenomic assembled genomes from two thermal pools in the Uzon Caldera, Kamchatka, Russia.</title>
        <authorList>
            <person name="Wilkins L."/>
            <person name="Ettinger C."/>
        </authorList>
    </citation>
    <scope>NUCLEOTIDE SEQUENCE [LARGE SCALE GENOMIC DNA]</scope>
    <source>
        <strain evidence="14">ZAV-05</strain>
    </source>
</reference>
<keyword evidence="8" id="KW-0547">Nucleotide-binding</keyword>
<dbReference type="InterPro" id="IPR000644">
    <property type="entry name" value="CBS_dom"/>
</dbReference>
<comment type="caution">
    <text evidence="14">The sequence shown here is derived from an EMBL/GenBank/DDBJ whole genome shotgun (WGS) entry which is preliminary data.</text>
</comment>
<evidence type="ECO:0000313" key="14">
    <source>
        <dbReference type="EMBL" id="PMP69838.1"/>
    </source>
</evidence>
<dbReference type="Gene3D" id="1.10.3090.10">
    <property type="entry name" value="cca-adding enzyme, domain 2"/>
    <property type="match status" value="1"/>
</dbReference>
<dbReference type="PANTHER" id="PTHR47788:SF1">
    <property type="entry name" value="A-ADDING TRNA NUCLEOTIDYLTRANSFERASE"/>
    <property type="match status" value="1"/>
</dbReference>
<dbReference type="Proteomes" id="UP000242881">
    <property type="component" value="Unassembled WGS sequence"/>
</dbReference>
<dbReference type="InterPro" id="IPR038763">
    <property type="entry name" value="DHH_sf"/>
</dbReference>
<gene>
    <name evidence="14" type="ORF">C0187_06280</name>
</gene>
<dbReference type="GO" id="GO:0008033">
    <property type="term" value="P:tRNA processing"/>
    <property type="evidence" value="ECO:0007669"/>
    <property type="project" value="UniProtKB-KW"/>
</dbReference>
<dbReference type="GO" id="GO:0000049">
    <property type="term" value="F:tRNA binding"/>
    <property type="evidence" value="ECO:0007669"/>
    <property type="project" value="UniProtKB-KW"/>
</dbReference>
<feature type="domain" description="CBS" evidence="13">
    <location>
        <begin position="317"/>
        <end position="375"/>
    </location>
</feature>
<dbReference type="Pfam" id="PF02272">
    <property type="entry name" value="DHHA1"/>
    <property type="match status" value="1"/>
</dbReference>
<name>A0A2J6WHH4_9BACT</name>
<protein>
    <submittedName>
        <fullName evidence="14">Poly(A) polymerase</fullName>
    </submittedName>
</protein>
<dbReference type="CDD" id="cd05398">
    <property type="entry name" value="NT_ClassII-CCAase"/>
    <property type="match status" value="1"/>
</dbReference>
<dbReference type="GO" id="GO:0000166">
    <property type="term" value="F:nucleotide binding"/>
    <property type="evidence" value="ECO:0007669"/>
    <property type="project" value="UniProtKB-KW"/>
</dbReference>
<dbReference type="AlphaFoldDB" id="A0A2J6WHH4"/>
<dbReference type="GO" id="GO:0016779">
    <property type="term" value="F:nucleotidyltransferase activity"/>
    <property type="evidence" value="ECO:0007669"/>
    <property type="project" value="UniProtKB-KW"/>
</dbReference>
<dbReference type="Pfam" id="PF01743">
    <property type="entry name" value="PolyA_pol"/>
    <property type="match status" value="1"/>
</dbReference>
<comment type="cofactor">
    <cofactor evidence="1">
        <name>Mg(2+)</name>
        <dbReference type="ChEBI" id="CHEBI:18420"/>
    </cofactor>
</comment>
<dbReference type="GO" id="GO:0046872">
    <property type="term" value="F:metal ion binding"/>
    <property type="evidence" value="ECO:0007669"/>
    <property type="project" value="UniProtKB-KW"/>
</dbReference>
<dbReference type="InterPro" id="IPR032828">
    <property type="entry name" value="PolyA_RNA-bd"/>
</dbReference>
<keyword evidence="3" id="KW-0820">tRNA-binding</keyword>
<dbReference type="InterPro" id="IPR002646">
    <property type="entry name" value="PolA_pol_head_dom"/>
</dbReference>